<sequence>MFDEQAAGADGDAMKYAFEYALGISLFHRAKRVQAKQLAAQWTEAEMQRQWATRCE</sequence>
<reference evidence="1 2" key="1">
    <citation type="submission" date="2024-06" db="EMBL/GenBank/DDBJ databases">
        <title>The Natural Products Discovery Center: Release of the First 8490 Sequenced Strains for Exploring Actinobacteria Biosynthetic Diversity.</title>
        <authorList>
            <person name="Kalkreuter E."/>
            <person name="Kautsar S.A."/>
            <person name="Yang D."/>
            <person name="Bader C.D."/>
            <person name="Teijaro C.N."/>
            <person name="Fluegel L."/>
            <person name="Davis C.M."/>
            <person name="Simpson J.R."/>
            <person name="Lauterbach L."/>
            <person name="Steele A.D."/>
            <person name="Gui C."/>
            <person name="Meng S."/>
            <person name="Li G."/>
            <person name="Viehrig K."/>
            <person name="Ye F."/>
            <person name="Su P."/>
            <person name="Kiefer A.F."/>
            <person name="Nichols A."/>
            <person name="Cepeda A.J."/>
            <person name="Yan W."/>
            <person name="Fan B."/>
            <person name="Jiang Y."/>
            <person name="Adhikari A."/>
            <person name="Zheng C.-J."/>
            <person name="Schuster L."/>
            <person name="Cowan T.M."/>
            <person name="Smanski M.J."/>
            <person name="Chevrette M.G."/>
            <person name="De Carvalho L.P.S."/>
            <person name="Shen B."/>
        </authorList>
    </citation>
    <scope>NUCLEOTIDE SEQUENCE [LARGE SCALE GENOMIC DNA]</scope>
    <source>
        <strain evidence="1 2">NPDC006286</strain>
    </source>
</reference>
<evidence type="ECO:0000313" key="1">
    <source>
        <dbReference type="EMBL" id="MEU0157161.1"/>
    </source>
</evidence>
<name>A0ABV2VWI9_9ACTN</name>
<dbReference type="RefSeq" id="WP_355668621.1">
    <property type="nucleotide sequence ID" value="NZ_JBEXRX010000352.1"/>
</dbReference>
<proteinExistence type="predicted"/>
<protein>
    <submittedName>
        <fullName evidence="1">Uncharacterized protein</fullName>
    </submittedName>
</protein>
<keyword evidence="2" id="KW-1185">Reference proteome</keyword>
<gene>
    <name evidence="1" type="ORF">ABZ071_36025</name>
</gene>
<organism evidence="1 2">
    <name type="scientific">Micromonospora fulviviridis</name>
    <dbReference type="NCBI Taxonomy" id="47860"/>
    <lineage>
        <taxon>Bacteria</taxon>
        <taxon>Bacillati</taxon>
        <taxon>Actinomycetota</taxon>
        <taxon>Actinomycetes</taxon>
        <taxon>Micromonosporales</taxon>
        <taxon>Micromonosporaceae</taxon>
        <taxon>Micromonospora</taxon>
    </lineage>
</organism>
<accession>A0ABV2VWI9</accession>
<dbReference type="Proteomes" id="UP001550348">
    <property type="component" value="Unassembled WGS sequence"/>
</dbReference>
<evidence type="ECO:0000313" key="2">
    <source>
        <dbReference type="Proteomes" id="UP001550348"/>
    </source>
</evidence>
<comment type="caution">
    <text evidence="1">The sequence shown here is derived from an EMBL/GenBank/DDBJ whole genome shotgun (WGS) entry which is preliminary data.</text>
</comment>
<dbReference type="EMBL" id="JBEXRX010000352">
    <property type="protein sequence ID" value="MEU0157161.1"/>
    <property type="molecule type" value="Genomic_DNA"/>
</dbReference>